<feature type="non-terminal residue" evidence="1">
    <location>
        <position position="1"/>
    </location>
</feature>
<gene>
    <name evidence="1" type="ORF">Tci_666265</name>
</gene>
<evidence type="ECO:0000313" key="1">
    <source>
        <dbReference type="EMBL" id="GFA94293.1"/>
    </source>
</evidence>
<reference evidence="1" key="1">
    <citation type="journal article" date="2019" name="Sci. Rep.">
        <title>Draft genome of Tanacetum cinerariifolium, the natural source of mosquito coil.</title>
        <authorList>
            <person name="Yamashiro T."/>
            <person name="Shiraishi A."/>
            <person name="Satake H."/>
            <person name="Nakayama K."/>
        </authorList>
    </citation>
    <scope>NUCLEOTIDE SEQUENCE</scope>
</reference>
<proteinExistence type="predicted"/>
<organism evidence="1">
    <name type="scientific">Tanacetum cinerariifolium</name>
    <name type="common">Dalmatian daisy</name>
    <name type="synonym">Chrysanthemum cinerariifolium</name>
    <dbReference type="NCBI Taxonomy" id="118510"/>
    <lineage>
        <taxon>Eukaryota</taxon>
        <taxon>Viridiplantae</taxon>
        <taxon>Streptophyta</taxon>
        <taxon>Embryophyta</taxon>
        <taxon>Tracheophyta</taxon>
        <taxon>Spermatophyta</taxon>
        <taxon>Magnoliopsida</taxon>
        <taxon>eudicotyledons</taxon>
        <taxon>Gunneridae</taxon>
        <taxon>Pentapetalae</taxon>
        <taxon>asterids</taxon>
        <taxon>campanulids</taxon>
        <taxon>Asterales</taxon>
        <taxon>Asteraceae</taxon>
        <taxon>Asteroideae</taxon>
        <taxon>Anthemideae</taxon>
        <taxon>Anthemidinae</taxon>
        <taxon>Tanacetum</taxon>
    </lineage>
</organism>
<dbReference type="EMBL" id="BKCJ010518900">
    <property type="protein sequence ID" value="GFA94293.1"/>
    <property type="molecule type" value="Genomic_DNA"/>
</dbReference>
<accession>A0A699KJJ5</accession>
<dbReference type="AlphaFoldDB" id="A0A699KJJ5"/>
<sequence length="46" mass="5123">KYLLTPDTIQRMLNHGLEIDRDSTGNDLTTAIQLIQSLVNQLNLAA</sequence>
<name>A0A699KJJ5_TANCI</name>
<comment type="caution">
    <text evidence="1">The sequence shown here is derived from an EMBL/GenBank/DDBJ whole genome shotgun (WGS) entry which is preliminary data.</text>
</comment>
<protein>
    <submittedName>
        <fullName evidence="1">Uncharacterized protein</fullName>
    </submittedName>
</protein>